<dbReference type="InterPro" id="IPR027275">
    <property type="entry name" value="PRC-brl_dom"/>
</dbReference>
<reference evidence="2 3" key="1">
    <citation type="submission" date="2020-08" db="EMBL/GenBank/DDBJ databases">
        <title>Genomic Encyclopedia of Type Strains, Phase IV (KMG-IV): sequencing the most valuable type-strain genomes for metagenomic binning, comparative biology and taxonomic classification.</title>
        <authorList>
            <person name="Goeker M."/>
        </authorList>
    </citation>
    <scope>NUCLEOTIDE SEQUENCE [LARGE SCALE GENOMIC DNA]</scope>
    <source>
        <strain evidence="2 3">DSM 19612</strain>
    </source>
</reference>
<accession>A0A841Q974</accession>
<evidence type="ECO:0000313" key="2">
    <source>
        <dbReference type="EMBL" id="MBB6455041.1"/>
    </source>
</evidence>
<dbReference type="InterPro" id="IPR011033">
    <property type="entry name" value="PRC_barrel-like_sf"/>
</dbReference>
<feature type="domain" description="PRC-barrel" evidence="1">
    <location>
        <begin position="2"/>
        <end position="74"/>
    </location>
</feature>
<dbReference type="Proteomes" id="UP000581688">
    <property type="component" value="Unassembled WGS sequence"/>
</dbReference>
<dbReference type="PANTHER" id="PTHR40061:SF1">
    <property type="entry name" value="SPORULATION PROTEIN YLMC-RELATED"/>
    <property type="match status" value="1"/>
</dbReference>
<sequence>MTISELQVKDIVAIEDGKKLGYITDLEIDVDRGYIVAIIISLRGKMFGLFGKDEEMIIPWNHIVTIGADVILVRTENPRMTHTSRTELE</sequence>
<dbReference type="EMBL" id="JACHGH010000014">
    <property type="protein sequence ID" value="MBB6455041.1"/>
    <property type="molecule type" value="Genomic_DNA"/>
</dbReference>
<proteinExistence type="predicted"/>
<evidence type="ECO:0000259" key="1">
    <source>
        <dbReference type="Pfam" id="PF05239"/>
    </source>
</evidence>
<dbReference type="NCBIfam" id="TIGR02888">
    <property type="entry name" value="spore_YlmC_YmxH"/>
    <property type="match status" value="1"/>
</dbReference>
<name>A0A841Q974_9BACI</name>
<keyword evidence="3" id="KW-1185">Reference proteome</keyword>
<dbReference type="PANTHER" id="PTHR40061">
    <property type="entry name" value="SPORULATION PROTEIN YLMC-RELATED"/>
    <property type="match status" value="1"/>
</dbReference>
<dbReference type="InterPro" id="IPR014238">
    <property type="entry name" value="Spore_YlmC/YmxH"/>
</dbReference>
<gene>
    <name evidence="2" type="ORF">HNQ94_003535</name>
</gene>
<evidence type="ECO:0000313" key="3">
    <source>
        <dbReference type="Proteomes" id="UP000581688"/>
    </source>
</evidence>
<dbReference type="Pfam" id="PF05239">
    <property type="entry name" value="PRC"/>
    <property type="match status" value="1"/>
</dbReference>
<comment type="caution">
    <text evidence="2">The sequence shown here is derived from an EMBL/GenBank/DDBJ whole genome shotgun (WGS) entry which is preliminary data.</text>
</comment>
<organism evidence="2 3">
    <name type="scientific">Salirhabdus euzebyi</name>
    <dbReference type="NCBI Taxonomy" id="394506"/>
    <lineage>
        <taxon>Bacteria</taxon>
        <taxon>Bacillati</taxon>
        <taxon>Bacillota</taxon>
        <taxon>Bacilli</taxon>
        <taxon>Bacillales</taxon>
        <taxon>Bacillaceae</taxon>
        <taxon>Salirhabdus</taxon>
    </lineage>
</organism>
<protein>
    <submittedName>
        <fullName evidence="2">YlmC/YmxH family sporulation protein</fullName>
    </submittedName>
</protein>
<dbReference type="AlphaFoldDB" id="A0A841Q974"/>
<dbReference type="SUPFAM" id="SSF50346">
    <property type="entry name" value="PRC-barrel domain"/>
    <property type="match status" value="1"/>
</dbReference>
<dbReference type="Gene3D" id="2.30.30.240">
    <property type="entry name" value="PRC-barrel domain"/>
    <property type="match status" value="1"/>
</dbReference>